<comment type="caution">
    <text evidence="1">The sequence shown here is derived from an EMBL/GenBank/DDBJ whole genome shotgun (WGS) entry which is preliminary data.</text>
</comment>
<keyword evidence="2" id="KW-1185">Reference proteome</keyword>
<evidence type="ECO:0000313" key="2">
    <source>
        <dbReference type="Proteomes" id="UP000805193"/>
    </source>
</evidence>
<organism evidence="1 2">
    <name type="scientific">Ixodes persulcatus</name>
    <name type="common">Taiga tick</name>
    <dbReference type="NCBI Taxonomy" id="34615"/>
    <lineage>
        <taxon>Eukaryota</taxon>
        <taxon>Metazoa</taxon>
        <taxon>Ecdysozoa</taxon>
        <taxon>Arthropoda</taxon>
        <taxon>Chelicerata</taxon>
        <taxon>Arachnida</taxon>
        <taxon>Acari</taxon>
        <taxon>Parasitiformes</taxon>
        <taxon>Ixodida</taxon>
        <taxon>Ixodoidea</taxon>
        <taxon>Ixodidae</taxon>
        <taxon>Ixodinae</taxon>
        <taxon>Ixodes</taxon>
    </lineage>
</organism>
<evidence type="ECO:0000313" key="1">
    <source>
        <dbReference type="EMBL" id="KAG0430700.1"/>
    </source>
</evidence>
<accession>A0AC60Q9U5</accession>
<dbReference type="EMBL" id="JABSTQ010009299">
    <property type="protein sequence ID" value="KAG0430700.1"/>
    <property type="molecule type" value="Genomic_DNA"/>
</dbReference>
<proteinExistence type="predicted"/>
<reference evidence="1 2" key="1">
    <citation type="journal article" date="2020" name="Cell">
        <title>Large-Scale Comparative Analyses of Tick Genomes Elucidate Their Genetic Diversity and Vector Capacities.</title>
        <authorList>
            <consortium name="Tick Genome and Microbiome Consortium (TIGMIC)"/>
            <person name="Jia N."/>
            <person name="Wang J."/>
            <person name="Shi W."/>
            <person name="Du L."/>
            <person name="Sun Y."/>
            <person name="Zhan W."/>
            <person name="Jiang J.F."/>
            <person name="Wang Q."/>
            <person name="Zhang B."/>
            <person name="Ji P."/>
            <person name="Bell-Sakyi L."/>
            <person name="Cui X.M."/>
            <person name="Yuan T.T."/>
            <person name="Jiang B.G."/>
            <person name="Yang W.F."/>
            <person name="Lam T.T."/>
            <person name="Chang Q.C."/>
            <person name="Ding S.J."/>
            <person name="Wang X.J."/>
            <person name="Zhu J.G."/>
            <person name="Ruan X.D."/>
            <person name="Zhao L."/>
            <person name="Wei J.T."/>
            <person name="Ye R.Z."/>
            <person name="Que T.C."/>
            <person name="Du C.H."/>
            <person name="Zhou Y.H."/>
            <person name="Cheng J.X."/>
            <person name="Dai P.F."/>
            <person name="Guo W.B."/>
            <person name="Han X.H."/>
            <person name="Huang E.J."/>
            <person name="Li L.F."/>
            <person name="Wei W."/>
            <person name="Gao Y.C."/>
            <person name="Liu J.Z."/>
            <person name="Shao H.Z."/>
            <person name="Wang X."/>
            <person name="Wang C.C."/>
            <person name="Yang T.C."/>
            <person name="Huo Q.B."/>
            <person name="Li W."/>
            <person name="Chen H.Y."/>
            <person name="Chen S.E."/>
            <person name="Zhou L.G."/>
            <person name="Ni X.B."/>
            <person name="Tian J.H."/>
            <person name="Sheng Y."/>
            <person name="Liu T."/>
            <person name="Pan Y.S."/>
            <person name="Xia L.Y."/>
            <person name="Li J."/>
            <person name="Zhao F."/>
            <person name="Cao W.C."/>
        </authorList>
    </citation>
    <scope>NUCLEOTIDE SEQUENCE [LARGE SCALE GENOMIC DNA]</scope>
    <source>
        <strain evidence="1">Iper-2018</strain>
    </source>
</reference>
<dbReference type="Proteomes" id="UP000805193">
    <property type="component" value="Unassembled WGS sequence"/>
</dbReference>
<sequence length="356" mass="37711">MLKRTFAHSFDCIAAECCRANPAARVAFPLAVSCGCGSCGPTGAFKYGGTSGMTSTKRDRLPATGDFICRSARQRLQPVPCAASFRAGGGDSGLLGRGGLEKQPSGGDEYEWVLLPPGRARRWYRYSPRQWITVTVVMPSSTHGGGGGRSALLGGIVAALFLLPCATAIERRAVCHTPRVYSPDSPSNVSITLFFVQENVEHPVMINGEIVGLTPGDHGLHVHSFGDLTNGCASTGTHFNPMHKYHGAPEDRERHVGDLGNINADVTGKAMVYISDSMISLVGHHDIIGRALVVHALPDDLGRGGTDESKATGSSGARLACCVIGFQSGTGWPSPNSRLLFLMFSALLVFFCRHGA</sequence>
<gene>
    <name evidence="1" type="ORF">HPB47_022470</name>
</gene>
<name>A0AC60Q9U5_IXOPE</name>
<protein>
    <submittedName>
        <fullName evidence="1">Uncharacterized protein</fullName>
    </submittedName>
</protein>